<accession>A0A7W9USK6</accession>
<dbReference type="AlphaFoldDB" id="A0A7W9USK6"/>
<evidence type="ECO:0000313" key="1">
    <source>
        <dbReference type="EMBL" id="MBB5929670.1"/>
    </source>
</evidence>
<name>A0A7W9USK6_9ACTN</name>
<dbReference type="Proteomes" id="UP000585836">
    <property type="component" value="Unassembled WGS sequence"/>
</dbReference>
<keyword evidence="2" id="KW-1185">Reference proteome</keyword>
<evidence type="ECO:0000313" key="2">
    <source>
        <dbReference type="Proteomes" id="UP000585836"/>
    </source>
</evidence>
<organism evidence="1 2">
    <name type="scientific">Streptomyces echinatus</name>
    <dbReference type="NCBI Taxonomy" id="67293"/>
    <lineage>
        <taxon>Bacteria</taxon>
        <taxon>Bacillati</taxon>
        <taxon>Actinomycetota</taxon>
        <taxon>Actinomycetes</taxon>
        <taxon>Kitasatosporales</taxon>
        <taxon>Streptomycetaceae</taxon>
        <taxon>Streptomyces</taxon>
    </lineage>
</organism>
<dbReference type="EMBL" id="JACHJK010000009">
    <property type="protein sequence ID" value="MBB5929670.1"/>
    <property type="molecule type" value="Genomic_DNA"/>
</dbReference>
<proteinExistence type="predicted"/>
<comment type="caution">
    <text evidence="1">The sequence shown here is derived from an EMBL/GenBank/DDBJ whole genome shotgun (WGS) entry which is preliminary data.</text>
</comment>
<protein>
    <submittedName>
        <fullName evidence="1">Uncharacterized protein</fullName>
    </submittedName>
</protein>
<gene>
    <name evidence="1" type="ORF">FHS34_005157</name>
</gene>
<reference evidence="1 2" key="1">
    <citation type="submission" date="2020-08" db="EMBL/GenBank/DDBJ databases">
        <title>Genomic Encyclopedia of Type Strains, Phase III (KMG-III): the genomes of soil and plant-associated and newly described type strains.</title>
        <authorList>
            <person name="Whitman W."/>
        </authorList>
    </citation>
    <scope>NUCLEOTIDE SEQUENCE [LARGE SCALE GENOMIC DNA]</scope>
    <source>
        <strain evidence="1 2">CECT 3313</strain>
    </source>
</reference>
<sequence length="31" mass="3592">MWVTSPHDDPVIHGDFRIKGRFGCQHVENRG</sequence>